<name>A0A915KLD2_ROMCU</name>
<dbReference type="WBParaSite" id="nRc.2.0.1.t38838-RA">
    <property type="protein sequence ID" value="nRc.2.0.1.t38838-RA"/>
    <property type="gene ID" value="nRc.2.0.1.g38838"/>
</dbReference>
<dbReference type="Proteomes" id="UP000887565">
    <property type="component" value="Unplaced"/>
</dbReference>
<sequence length="57" mass="6689">MRKKPARAQYLYSTMPHFSFQNFIRTVTTKCFIQNNGATRSEEDVKQLFLDDRSSIA</sequence>
<keyword evidence="1" id="KW-1185">Reference proteome</keyword>
<reference evidence="2" key="1">
    <citation type="submission" date="2022-11" db="UniProtKB">
        <authorList>
            <consortium name="WormBaseParasite"/>
        </authorList>
    </citation>
    <scope>IDENTIFICATION</scope>
</reference>
<organism evidence="1 2">
    <name type="scientific">Romanomermis culicivorax</name>
    <name type="common">Nematode worm</name>
    <dbReference type="NCBI Taxonomy" id="13658"/>
    <lineage>
        <taxon>Eukaryota</taxon>
        <taxon>Metazoa</taxon>
        <taxon>Ecdysozoa</taxon>
        <taxon>Nematoda</taxon>
        <taxon>Enoplea</taxon>
        <taxon>Dorylaimia</taxon>
        <taxon>Mermithida</taxon>
        <taxon>Mermithoidea</taxon>
        <taxon>Mermithidae</taxon>
        <taxon>Romanomermis</taxon>
    </lineage>
</organism>
<protein>
    <submittedName>
        <fullName evidence="2">Uncharacterized protein</fullName>
    </submittedName>
</protein>
<evidence type="ECO:0000313" key="2">
    <source>
        <dbReference type="WBParaSite" id="nRc.2.0.1.t38838-RA"/>
    </source>
</evidence>
<dbReference type="AlphaFoldDB" id="A0A915KLD2"/>
<accession>A0A915KLD2</accession>
<proteinExistence type="predicted"/>
<evidence type="ECO:0000313" key="1">
    <source>
        <dbReference type="Proteomes" id="UP000887565"/>
    </source>
</evidence>